<dbReference type="PANTHER" id="PTHR21485">
    <property type="entry name" value="HAD SUPERFAMILY MEMBERS CMAS AND KDSC"/>
    <property type="match status" value="1"/>
</dbReference>
<dbReference type="EMBL" id="UAWL01000006">
    <property type="protein sequence ID" value="SQB99278.1"/>
    <property type="molecule type" value="Genomic_DNA"/>
</dbReference>
<sequence>MNICIIPARSGSKRIPHKNIKQFCGKPIISYSIQNAIESKIFDHIIVSTDDAKIATIAQKYGAQTPFLRPKELSNDLCATLPVIAHAITALKLSQDDLKSCFVCCLYPTAPLIDSTHITQAYTHLTQNPNKEYVFYATKLEKSPLRAFTLDTHNAPHLLFSQFEQSRSQDLDSVFVDAGVLYFGKASAFLAQKLIFHTHSMALILESSLAQDIDTPLDWQIAKAKYRAKLKHNATSHTTHKITKDKAQ</sequence>
<dbReference type="Gene3D" id="3.90.550.10">
    <property type="entry name" value="Spore Coat Polysaccharide Biosynthesis Protein SpsA, Chain A"/>
    <property type="match status" value="1"/>
</dbReference>
<keyword evidence="2" id="KW-0548">Nucleotidyltransferase</keyword>
<name>A0A2X3B201_9HELI</name>
<dbReference type="CDD" id="cd02513">
    <property type="entry name" value="CMP-NeuAc_Synthase"/>
    <property type="match status" value="1"/>
</dbReference>
<dbReference type="Proteomes" id="UP000250166">
    <property type="component" value="Unassembled WGS sequence"/>
</dbReference>
<dbReference type="InterPro" id="IPR020039">
    <property type="entry name" value="PseF"/>
</dbReference>
<dbReference type="AlphaFoldDB" id="A0A2X3B201"/>
<dbReference type="PANTHER" id="PTHR21485:SF6">
    <property type="entry name" value="N-ACYLNEURAMINATE CYTIDYLYLTRANSFERASE-RELATED"/>
    <property type="match status" value="1"/>
</dbReference>
<dbReference type="Pfam" id="PF02348">
    <property type="entry name" value="CTP_transf_3"/>
    <property type="match status" value="1"/>
</dbReference>
<dbReference type="RefSeq" id="WP_023948144.1">
    <property type="nucleotide sequence ID" value="NZ_UAWL01000006.1"/>
</dbReference>
<evidence type="ECO:0000313" key="2">
    <source>
        <dbReference type="EMBL" id="SQB99278.1"/>
    </source>
</evidence>
<dbReference type="SUPFAM" id="SSF53448">
    <property type="entry name" value="Nucleotide-diphospho-sugar transferases"/>
    <property type="match status" value="1"/>
</dbReference>
<organism evidence="2 3">
    <name type="scientific">Helicobacter fennelliae</name>
    <dbReference type="NCBI Taxonomy" id="215"/>
    <lineage>
        <taxon>Bacteria</taxon>
        <taxon>Pseudomonadati</taxon>
        <taxon>Campylobacterota</taxon>
        <taxon>Epsilonproteobacteria</taxon>
        <taxon>Campylobacterales</taxon>
        <taxon>Helicobacteraceae</taxon>
        <taxon>Helicobacter</taxon>
    </lineage>
</organism>
<dbReference type="InterPro" id="IPR050793">
    <property type="entry name" value="CMP-NeuNAc_synthase"/>
</dbReference>
<protein>
    <recommendedName>
        <fullName evidence="1">Pseudaminic acid cytidylyltransferase</fullName>
        <ecNumber evidence="1">2.7.7.81</ecNumber>
    </recommendedName>
</protein>
<gene>
    <name evidence="2" type="primary">neuA2</name>
    <name evidence="2" type="ORF">NCTC13102_01668</name>
</gene>
<dbReference type="InterPro" id="IPR003329">
    <property type="entry name" value="Cytidylyl_trans"/>
</dbReference>
<evidence type="ECO:0000256" key="1">
    <source>
        <dbReference type="NCBIfam" id="TIGR03584"/>
    </source>
</evidence>
<reference evidence="2 3" key="1">
    <citation type="submission" date="2018-06" db="EMBL/GenBank/DDBJ databases">
        <authorList>
            <consortium name="Pathogen Informatics"/>
            <person name="Doyle S."/>
        </authorList>
    </citation>
    <scope>NUCLEOTIDE SEQUENCE [LARGE SCALE GENOMIC DNA]</scope>
    <source>
        <strain evidence="2 3">NCTC13102</strain>
    </source>
</reference>
<keyword evidence="2" id="KW-0808">Transferase</keyword>
<evidence type="ECO:0000313" key="3">
    <source>
        <dbReference type="Proteomes" id="UP000250166"/>
    </source>
</evidence>
<dbReference type="InterPro" id="IPR029044">
    <property type="entry name" value="Nucleotide-diphossugar_trans"/>
</dbReference>
<dbReference type="EC" id="2.7.7.81" evidence="1"/>
<dbReference type="GO" id="GO:0008781">
    <property type="term" value="F:N-acylneuraminate cytidylyltransferase activity"/>
    <property type="evidence" value="ECO:0007669"/>
    <property type="project" value="TreeGrafter"/>
</dbReference>
<accession>A0A2X3B201</accession>
<proteinExistence type="predicted"/>
<dbReference type="NCBIfam" id="TIGR03584">
    <property type="entry name" value="PseF"/>
    <property type="match status" value="1"/>
</dbReference>